<keyword evidence="6" id="KW-1185">Reference proteome</keyword>
<feature type="compositionally biased region" description="Basic and acidic residues" evidence="4">
    <location>
        <begin position="177"/>
        <end position="188"/>
    </location>
</feature>
<evidence type="ECO:0008006" key="7">
    <source>
        <dbReference type="Google" id="ProtNLM"/>
    </source>
</evidence>
<proteinExistence type="inferred from homology"/>
<feature type="coiled-coil region" evidence="3">
    <location>
        <begin position="276"/>
        <end position="331"/>
    </location>
</feature>
<dbReference type="GO" id="GO:0005829">
    <property type="term" value="C:cytosol"/>
    <property type="evidence" value="ECO:0007669"/>
    <property type="project" value="TreeGrafter"/>
</dbReference>
<sequence>MFNRLNSYKTFIPDTLSSQSDILALTLLPIERLYLPHQPFVLCPGNLCSLRPLQRKQNCLLKFLGKSFWYVMMCRVFVAVKGCTLCLLVLYPVLQNCHDSSSNSNPIPFFIIQILSLNPVFDPNLLQNKKDKSPMQKSELERLEIELSDAKKAVRDLASQIEEANLRSKGLQRKPKWRQEEDAETSAKNEDARYAEVMMELKHMQQELGKLKLDMARVMKEKRHAERSSKASSFKTSNLLASMELMKKELQELGEKQAVVEFALIEADNDHLAITLEQLRTESVAAKKDKDTINADIENMNEEIRKTDHEIDVAEERLEAAMEELKTIKSSETKALGILRNLINTTAKTRDTASTNSSMITITNFEYEYLTGKAGGAAELADKKIAAAQAWVEALKASERELLMKIETTQNEIGELSIKADPDANTEVPGPGSELGLQGKVVASPRRLMSKLGNKVFVKRVRSQKFRAPAARYSGKLGSMQRERMIAAKLRKKSVAMDEGVI</sequence>
<dbReference type="EMBL" id="SZYD01000001">
    <property type="protein sequence ID" value="KAD7479285.1"/>
    <property type="molecule type" value="Genomic_DNA"/>
</dbReference>
<evidence type="ECO:0000313" key="6">
    <source>
        <dbReference type="Proteomes" id="UP000326396"/>
    </source>
</evidence>
<dbReference type="GO" id="GO:0009903">
    <property type="term" value="P:chloroplast avoidance movement"/>
    <property type="evidence" value="ECO:0007669"/>
    <property type="project" value="TreeGrafter"/>
</dbReference>
<keyword evidence="2 3" id="KW-0175">Coiled coil</keyword>
<dbReference type="PANTHER" id="PTHR32054:SF2">
    <property type="entry name" value="PROTEIN PLASTID MOVEMENT IMPAIRED 2"/>
    <property type="match status" value="1"/>
</dbReference>
<evidence type="ECO:0000256" key="4">
    <source>
        <dbReference type="SAM" id="MobiDB-lite"/>
    </source>
</evidence>
<dbReference type="Proteomes" id="UP000326396">
    <property type="component" value="Linkage Group LG1"/>
</dbReference>
<evidence type="ECO:0000256" key="1">
    <source>
        <dbReference type="ARBA" id="ARBA00005485"/>
    </source>
</evidence>
<dbReference type="PANTHER" id="PTHR32054">
    <property type="entry name" value="HEAVY CHAIN, PUTATIVE, EXPRESSED-RELATED-RELATED"/>
    <property type="match status" value="1"/>
</dbReference>
<gene>
    <name evidence="5" type="ORF">E3N88_02421</name>
</gene>
<comment type="caution">
    <text evidence="5">The sequence shown here is derived from an EMBL/GenBank/DDBJ whole genome shotgun (WGS) entry which is preliminary data.</text>
</comment>
<dbReference type="GO" id="GO:0009904">
    <property type="term" value="P:chloroplast accumulation movement"/>
    <property type="evidence" value="ECO:0007669"/>
    <property type="project" value="TreeGrafter"/>
</dbReference>
<evidence type="ECO:0000256" key="2">
    <source>
        <dbReference type="ARBA" id="ARBA00023054"/>
    </source>
</evidence>
<accession>A0A5N6Q3Q7</accession>
<organism evidence="5 6">
    <name type="scientific">Mikania micrantha</name>
    <name type="common">bitter vine</name>
    <dbReference type="NCBI Taxonomy" id="192012"/>
    <lineage>
        <taxon>Eukaryota</taxon>
        <taxon>Viridiplantae</taxon>
        <taxon>Streptophyta</taxon>
        <taxon>Embryophyta</taxon>
        <taxon>Tracheophyta</taxon>
        <taxon>Spermatophyta</taxon>
        <taxon>Magnoliopsida</taxon>
        <taxon>eudicotyledons</taxon>
        <taxon>Gunneridae</taxon>
        <taxon>Pentapetalae</taxon>
        <taxon>asterids</taxon>
        <taxon>campanulids</taxon>
        <taxon>Asterales</taxon>
        <taxon>Asteraceae</taxon>
        <taxon>Asteroideae</taxon>
        <taxon>Heliantheae alliance</taxon>
        <taxon>Eupatorieae</taxon>
        <taxon>Mikania</taxon>
    </lineage>
</organism>
<name>A0A5N6Q3Q7_9ASTR</name>
<protein>
    <recommendedName>
        <fullName evidence="7">WEB family protein</fullName>
    </recommendedName>
</protein>
<dbReference type="AlphaFoldDB" id="A0A5N6Q3Q7"/>
<evidence type="ECO:0000256" key="3">
    <source>
        <dbReference type="SAM" id="Coils"/>
    </source>
</evidence>
<feature type="region of interest" description="Disordered" evidence="4">
    <location>
        <begin position="169"/>
        <end position="188"/>
    </location>
</feature>
<dbReference type="Pfam" id="PF05701">
    <property type="entry name" value="WEMBL"/>
    <property type="match status" value="1"/>
</dbReference>
<dbReference type="InterPro" id="IPR008545">
    <property type="entry name" value="Web"/>
</dbReference>
<reference evidence="5 6" key="1">
    <citation type="submission" date="2019-05" db="EMBL/GenBank/DDBJ databases">
        <title>Mikania micrantha, genome provides insights into the molecular mechanism of rapid growth.</title>
        <authorList>
            <person name="Liu B."/>
        </authorList>
    </citation>
    <scope>NUCLEOTIDE SEQUENCE [LARGE SCALE GENOMIC DNA]</scope>
    <source>
        <strain evidence="5">NLD-2019</strain>
        <tissue evidence="5">Leaf</tissue>
    </source>
</reference>
<evidence type="ECO:0000313" key="5">
    <source>
        <dbReference type="EMBL" id="KAD7479285.1"/>
    </source>
</evidence>
<dbReference type="OrthoDB" id="685331at2759"/>
<comment type="similarity">
    <text evidence="1">Belongs to the WEB family.</text>
</comment>